<dbReference type="Proteomes" id="UP000623129">
    <property type="component" value="Unassembled WGS sequence"/>
</dbReference>
<name>A0A833RGE0_9POAL</name>
<evidence type="ECO:0000313" key="2">
    <source>
        <dbReference type="EMBL" id="KAF3338887.1"/>
    </source>
</evidence>
<accession>A0A833RGE0</accession>
<dbReference type="AlphaFoldDB" id="A0A833RGE0"/>
<gene>
    <name evidence="2" type="ORF">FCM35_KLT16358</name>
</gene>
<dbReference type="InterPro" id="IPR001660">
    <property type="entry name" value="SAM"/>
</dbReference>
<dbReference type="EMBL" id="SWLB01000004">
    <property type="protein sequence ID" value="KAF3338887.1"/>
    <property type="molecule type" value="Genomic_DNA"/>
</dbReference>
<dbReference type="InterPro" id="IPR013761">
    <property type="entry name" value="SAM/pointed_sf"/>
</dbReference>
<dbReference type="OrthoDB" id="1887912at2759"/>
<organism evidence="2 3">
    <name type="scientific">Carex littledalei</name>
    <dbReference type="NCBI Taxonomy" id="544730"/>
    <lineage>
        <taxon>Eukaryota</taxon>
        <taxon>Viridiplantae</taxon>
        <taxon>Streptophyta</taxon>
        <taxon>Embryophyta</taxon>
        <taxon>Tracheophyta</taxon>
        <taxon>Spermatophyta</taxon>
        <taxon>Magnoliopsida</taxon>
        <taxon>Liliopsida</taxon>
        <taxon>Poales</taxon>
        <taxon>Cyperaceae</taxon>
        <taxon>Cyperoideae</taxon>
        <taxon>Cariceae</taxon>
        <taxon>Carex</taxon>
        <taxon>Carex subgen. Euthyceras</taxon>
    </lineage>
</organism>
<protein>
    <submittedName>
        <fullName evidence="2">Sterile alpha motif domain-containing protein</fullName>
    </submittedName>
</protein>
<proteinExistence type="predicted"/>
<evidence type="ECO:0000259" key="1">
    <source>
        <dbReference type="Pfam" id="PF07647"/>
    </source>
</evidence>
<dbReference type="Pfam" id="PF07647">
    <property type="entry name" value="SAM_2"/>
    <property type="match status" value="1"/>
</dbReference>
<dbReference type="PANTHER" id="PTHR33915">
    <property type="entry name" value="OSJNBA0033G05.11 PROTEIN"/>
    <property type="match status" value="1"/>
</dbReference>
<dbReference type="Gene3D" id="1.10.150.50">
    <property type="entry name" value="Transcription Factor, Ets-1"/>
    <property type="match status" value="1"/>
</dbReference>
<sequence length="184" mass="21346">MYWYTWLSKTDLDKSLVYDYSLLFSRNELEEEDISHFNHEFLQSMGISIAKHRLEILKLSKKYKPVRQSQPSMTRLLTAFSRTKQCLARCIKALVHREYSSAIVVVHRPPPKKAEMLKRSRRSEATRKVVQQRPPQMIMAGPKKAEILSSRGVSPLVFEEGFGSGLRSVESIRWDSMFQGLKPT</sequence>
<dbReference type="PANTHER" id="PTHR33915:SF1">
    <property type="entry name" value="OS04G0644100 PROTEIN"/>
    <property type="match status" value="1"/>
</dbReference>
<dbReference type="SUPFAM" id="SSF47769">
    <property type="entry name" value="SAM/Pointed domain"/>
    <property type="match status" value="1"/>
</dbReference>
<evidence type="ECO:0000313" key="3">
    <source>
        <dbReference type="Proteomes" id="UP000623129"/>
    </source>
</evidence>
<comment type="caution">
    <text evidence="2">The sequence shown here is derived from an EMBL/GenBank/DDBJ whole genome shotgun (WGS) entry which is preliminary data.</text>
</comment>
<dbReference type="CDD" id="cd09487">
    <property type="entry name" value="SAM_superfamily"/>
    <property type="match status" value="1"/>
</dbReference>
<keyword evidence="3" id="KW-1185">Reference proteome</keyword>
<reference evidence="2" key="1">
    <citation type="submission" date="2020-01" db="EMBL/GenBank/DDBJ databases">
        <title>Genome sequence of Kobresia littledalei, the first chromosome-level genome in the family Cyperaceae.</title>
        <authorList>
            <person name="Qu G."/>
        </authorList>
    </citation>
    <scope>NUCLEOTIDE SEQUENCE</scope>
    <source>
        <strain evidence="2">C.B.Clarke</strain>
        <tissue evidence="2">Leaf</tissue>
    </source>
</reference>
<feature type="domain" description="SAM" evidence="1">
    <location>
        <begin position="20"/>
        <end position="58"/>
    </location>
</feature>